<dbReference type="Pfam" id="PF25484">
    <property type="entry name" value="DUF7907"/>
    <property type="match status" value="1"/>
</dbReference>
<keyword evidence="4" id="KW-1185">Reference proteome</keyword>
<keyword evidence="1" id="KW-0732">Signal</keyword>
<reference evidence="4" key="1">
    <citation type="submission" date="2016-02" db="EMBL/GenBank/DDBJ databases">
        <title>Draft genome sequence of Microdochium bolleyi, a fungal endophyte of beachgrass.</title>
        <authorList>
            <consortium name="DOE Joint Genome Institute"/>
            <person name="David A.S."/>
            <person name="May G."/>
            <person name="Haridas S."/>
            <person name="Lim J."/>
            <person name="Wang M."/>
            <person name="Labutti K."/>
            <person name="Lipzen A."/>
            <person name="Barry K."/>
            <person name="Grigoriev I.V."/>
        </authorList>
    </citation>
    <scope>NUCLEOTIDE SEQUENCE [LARGE SCALE GENOMIC DNA]</scope>
    <source>
        <strain evidence="4">J235TASD1</strain>
    </source>
</reference>
<accession>A0A136JJ91</accession>
<protein>
    <recommendedName>
        <fullName evidence="2">DUF7907 domain-containing protein</fullName>
    </recommendedName>
</protein>
<feature type="signal peptide" evidence="1">
    <location>
        <begin position="1"/>
        <end position="19"/>
    </location>
</feature>
<dbReference type="OrthoDB" id="3515453at2759"/>
<dbReference type="Proteomes" id="UP000070501">
    <property type="component" value="Unassembled WGS sequence"/>
</dbReference>
<evidence type="ECO:0000313" key="4">
    <source>
        <dbReference type="Proteomes" id="UP000070501"/>
    </source>
</evidence>
<evidence type="ECO:0000256" key="1">
    <source>
        <dbReference type="SAM" id="SignalP"/>
    </source>
</evidence>
<dbReference type="InParanoid" id="A0A136JJ91"/>
<feature type="domain" description="DUF7907" evidence="2">
    <location>
        <begin position="27"/>
        <end position="210"/>
    </location>
</feature>
<dbReference type="InterPro" id="IPR057229">
    <property type="entry name" value="DUF7907"/>
</dbReference>
<name>A0A136JJ91_9PEZI</name>
<evidence type="ECO:0000313" key="3">
    <source>
        <dbReference type="EMBL" id="KXJ97202.1"/>
    </source>
</evidence>
<proteinExistence type="predicted"/>
<organism evidence="3 4">
    <name type="scientific">Microdochium bolleyi</name>
    <dbReference type="NCBI Taxonomy" id="196109"/>
    <lineage>
        <taxon>Eukaryota</taxon>
        <taxon>Fungi</taxon>
        <taxon>Dikarya</taxon>
        <taxon>Ascomycota</taxon>
        <taxon>Pezizomycotina</taxon>
        <taxon>Sordariomycetes</taxon>
        <taxon>Xylariomycetidae</taxon>
        <taxon>Xylariales</taxon>
        <taxon>Microdochiaceae</taxon>
        <taxon>Microdochium</taxon>
    </lineage>
</organism>
<dbReference type="EMBL" id="KQ964245">
    <property type="protein sequence ID" value="KXJ97202.1"/>
    <property type="molecule type" value="Genomic_DNA"/>
</dbReference>
<evidence type="ECO:0000259" key="2">
    <source>
        <dbReference type="Pfam" id="PF25484"/>
    </source>
</evidence>
<dbReference type="AlphaFoldDB" id="A0A136JJ91"/>
<gene>
    <name evidence="3" type="ORF">Micbo1qcDRAFT_191755</name>
</gene>
<feature type="chain" id="PRO_5007293871" description="DUF7907 domain-containing protein" evidence="1">
    <location>
        <begin position="20"/>
        <end position="214"/>
    </location>
</feature>
<dbReference type="STRING" id="196109.A0A136JJ91"/>
<sequence length="214" mass="23197">MRYATTLTALALTAAGIAAQDMEQSGPFYLHIKGYGNDLDGYVSACHAGAAIEGLCYTAGKPTNLASDPYEYYFNTTTSGGPDVDGSPTGTLFWRLPVQVNETTPFVEQAMSFQYAPSTNIAAPLFTFQSGTLVGFNTTGLSKQLFAYAYADDSKFQPGVRPDIGLSFAIRHWFVCWQYIGAGYYYQAVGFSTTLPPHNPTCQAVEIVRELPAN</sequence>